<proteinExistence type="predicted"/>
<gene>
    <name evidence="1" type="ORF">ACFQ5D_20810</name>
</gene>
<evidence type="ECO:0000313" key="2">
    <source>
        <dbReference type="Proteomes" id="UP001597340"/>
    </source>
</evidence>
<evidence type="ECO:0008006" key="3">
    <source>
        <dbReference type="Google" id="ProtNLM"/>
    </source>
</evidence>
<organism evidence="1 2">
    <name type="scientific">Paenibacillus farraposensis</name>
    <dbReference type="NCBI Taxonomy" id="2807095"/>
    <lineage>
        <taxon>Bacteria</taxon>
        <taxon>Bacillati</taxon>
        <taxon>Bacillota</taxon>
        <taxon>Bacilli</taxon>
        <taxon>Bacillales</taxon>
        <taxon>Paenibacillaceae</taxon>
        <taxon>Paenibacillus</taxon>
    </lineage>
</organism>
<reference evidence="2" key="1">
    <citation type="journal article" date="2019" name="Int. J. Syst. Evol. Microbiol.">
        <title>The Global Catalogue of Microorganisms (GCM) 10K type strain sequencing project: providing services to taxonomists for standard genome sequencing and annotation.</title>
        <authorList>
            <consortium name="The Broad Institute Genomics Platform"/>
            <consortium name="The Broad Institute Genome Sequencing Center for Infectious Disease"/>
            <person name="Wu L."/>
            <person name="Ma J."/>
        </authorList>
    </citation>
    <scope>NUCLEOTIDE SEQUENCE [LARGE SCALE GENOMIC DNA]</scope>
    <source>
        <strain evidence="2">CCM 9147</strain>
    </source>
</reference>
<dbReference type="RefSeq" id="WP_229525121.1">
    <property type="nucleotide sequence ID" value="NZ_JAFFQR010000087.1"/>
</dbReference>
<dbReference type="EMBL" id="JBHTNZ010000042">
    <property type="protein sequence ID" value="MFD1463741.1"/>
    <property type="molecule type" value="Genomic_DNA"/>
</dbReference>
<dbReference type="Proteomes" id="UP001597340">
    <property type="component" value="Unassembled WGS sequence"/>
</dbReference>
<keyword evidence="2" id="KW-1185">Reference proteome</keyword>
<sequence>MKNNDEEIQHSWCRFWYLRGDNEVRSMWEGMHIPSRPDDRTNLFELDQLSTIPCLILLGDAGLGKSTIIDEYQRKKILKNKLYLNLRYVSTKGELKEQIFQHPIYQSWYNSKDSMNHLYLFLDSLDEGMLQLGYLTELLLEYLQDVIHQGCFCG</sequence>
<protein>
    <recommendedName>
        <fullName evidence="3">NACHT domain-containing protein</fullName>
    </recommendedName>
</protein>
<evidence type="ECO:0000313" key="1">
    <source>
        <dbReference type="EMBL" id="MFD1463741.1"/>
    </source>
</evidence>
<name>A0ABW4DIT2_9BACL</name>
<comment type="caution">
    <text evidence="1">The sequence shown here is derived from an EMBL/GenBank/DDBJ whole genome shotgun (WGS) entry which is preliminary data.</text>
</comment>
<accession>A0ABW4DIT2</accession>